<feature type="non-terminal residue" evidence="2">
    <location>
        <position position="67"/>
    </location>
</feature>
<sequence length="67" mass="6808">LALLPSASVPSPPRNLSGRCQSARAAKGSRGSPPRAPHPRVASSPPRGLPSGSRRKAAPETSSSQGR</sequence>
<accession>A0A061RLE1</accession>
<gene>
    <name evidence="2" type="ORF">TSPGSL018_1830</name>
</gene>
<proteinExistence type="predicted"/>
<reference evidence="2" key="1">
    <citation type="submission" date="2014-05" db="EMBL/GenBank/DDBJ databases">
        <title>The transcriptome of the halophilic microalga Tetraselmis sp. GSL018 isolated from the Great Salt Lake, Utah.</title>
        <authorList>
            <person name="Jinkerson R.E."/>
            <person name="D'Adamo S."/>
            <person name="Posewitz M.C."/>
        </authorList>
    </citation>
    <scope>NUCLEOTIDE SEQUENCE</scope>
    <source>
        <strain evidence="2">GSL018</strain>
    </source>
</reference>
<dbReference type="EMBL" id="GBEZ01014617">
    <property type="protein sequence ID" value="JAC71470.1"/>
    <property type="molecule type" value="Transcribed_RNA"/>
</dbReference>
<feature type="region of interest" description="Disordered" evidence="1">
    <location>
        <begin position="1"/>
        <end position="67"/>
    </location>
</feature>
<name>A0A061RLE1_9CHLO</name>
<evidence type="ECO:0000313" key="2">
    <source>
        <dbReference type="EMBL" id="JAC71470.1"/>
    </source>
</evidence>
<evidence type="ECO:0000256" key="1">
    <source>
        <dbReference type="SAM" id="MobiDB-lite"/>
    </source>
</evidence>
<dbReference type="AlphaFoldDB" id="A0A061RLE1"/>
<feature type="compositionally biased region" description="Low complexity" evidence="1">
    <location>
        <begin position="43"/>
        <end position="52"/>
    </location>
</feature>
<organism evidence="2">
    <name type="scientific">Tetraselmis sp. GSL018</name>
    <dbReference type="NCBI Taxonomy" id="582737"/>
    <lineage>
        <taxon>Eukaryota</taxon>
        <taxon>Viridiplantae</taxon>
        <taxon>Chlorophyta</taxon>
        <taxon>core chlorophytes</taxon>
        <taxon>Chlorodendrophyceae</taxon>
        <taxon>Chlorodendrales</taxon>
        <taxon>Chlorodendraceae</taxon>
        <taxon>Tetraselmis</taxon>
    </lineage>
</organism>
<feature type="non-terminal residue" evidence="2">
    <location>
        <position position="1"/>
    </location>
</feature>
<protein>
    <submittedName>
        <fullName evidence="2">Uncharacterized protein</fullName>
    </submittedName>
</protein>